<comment type="caution">
    <text evidence="1">The sequence shown here is derived from an EMBL/GenBank/DDBJ whole genome shotgun (WGS) entry which is preliminary data.</text>
</comment>
<sequence>MARQTPDLLDHEWLEDSKTGKFSRVAVGAEDSTWRCNACGAGEADPYEDGCHSCGEDADWY</sequence>
<evidence type="ECO:0000313" key="1">
    <source>
        <dbReference type="EMBL" id="OAI04901.1"/>
    </source>
</evidence>
<reference evidence="1 2" key="1">
    <citation type="submission" date="2016-03" db="EMBL/GenBank/DDBJ databases">
        <authorList>
            <person name="Ploux O."/>
        </authorList>
    </citation>
    <scope>NUCLEOTIDE SEQUENCE [LARGE SCALE GENOMIC DNA]</scope>
    <source>
        <strain evidence="1 2">R-45363</strain>
    </source>
</reference>
<dbReference type="AlphaFoldDB" id="A0A177MH00"/>
<protein>
    <submittedName>
        <fullName evidence="1">Uncharacterized protein</fullName>
    </submittedName>
</protein>
<evidence type="ECO:0000313" key="2">
    <source>
        <dbReference type="Proteomes" id="UP000078090"/>
    </source>
</evidence>
<name>A0A177MH00_METMH</name>
<dbReference type="Proteomes" id="UP000078090">
    <property type="component" value="Unassembled WGS sequence"/>
</dbReference>
<accession>A0A177MH00</accession>
<organism evidence="1 2">
    <name type="scientific">Methylomonas methanica</name>
    <dbReference type="NCBI Taxonomy" id="421"/>
    <lineage>
        <taxon>Bacteria</taxon>
        <taxon>Pseudomonadati</taxon>
        <taxon>Pseudomonadota</taxon>
        <taxon>Gammaproteobacteria</taxon>
        <taxon>Methylococcales</taxon>
        <taxon>Methylococcaceae</taxon>
        <taxon>Methylomonas</taxon>
    </lineage>
</organism>
<gene>
    <name evidence="1" type="ORF">A1332_13830</name>
</gene>
<dbReference type="OrthoDB" id="5574182at2"/>
<dbReference type="RefSeq" id="WP_064008533.1">
    <property type="nucleotide sequence ID" value="NZ_LUUG01000069.1"/>
</dbReference>
<dbReference type="EMBL" id="LUUG01000069">
    <property type="protein sequence ID" value="OAI04901.1"/>
    <property type="molecule type" value="Genomic_DNA"/>
</dbReference>
<proteinExistence type="predicted"/>